<keyword evidence="10 13" id="KW-0106">Calcium</keyword>
<feature type="binding site" evidence="10">
    <location>
        <position position="293"/>
    </location>
    <ligand>
        <name>Ca(2+)</name>
        <dbReference type="ChEBI" id="CHEBI:29108"/>
        <label>2</label>
    </ligand>
</feature>
<feature type="site" description="Transition state stabilizer" evidence="11">
    <location>
        <position position="106"/>
    </location>
</feature>
<dbReference type="STRING" id="69332.A0A388M0C9"/>
<keyword evidence="13" id="KW-0964">Secreted</keyword>
<evidence type="ECO:0000256" key="3">
    <source>
        <dbReference type="ARBA" id="ARBA00022617"/>
    </source>
</evidence>
<dbReference type="Pfam" id="PF00141">
    <property type="entry name" value="peroxidase"/>
    <property type="match status" value="1"/>
</dbReference>
<dbReference type="GO" id="GO:0006979">
    <property type="term" value="P:response to oxidative stress"/>
    <property type="evidence" value="ECO:0007669"/>
    <property type="project" value="UniProtKB-UniRule"/>
</dbReference>
<feature type="disulfide bond" evidence="12">
    <location>
        <begin position="112"/>
        <end position="119"/>
    </location>
</feature>
<dbReference type="SUPFAM" id="SSF48113">
    <property type="entry name" value="Heme-dependent peroxidases"/>
    <property type="match status" value="1"/>
</dbReference>
<dbReference type="InterPro" id="IPR019794">
    <property type="entry name" value="Peroxidases_AS"/>
</dbReference>
<dbReference type="InterPro" id="IPR002016">
    <property type="entry name" value="Haem_peroxidase"/>
</dbReference>
<feature type="binding site" evidence="9">
    <location>
        <position position="206"/>
    </location>
    <ligand>
        <name>substrate</name>
    </ligand>
</feature>
<evidence type="ECO:0000313" key="16">
    <source>
        <dbReference type="EMBL" id="GBG87965.1"/>
    </source>
</evidence>
<feature type="binding site" evidence="10">
    <location>
        <position position="298"/>
    </location>
    <ligand>
        <name>Ca(2+)</name>
        <dbReference type="ChEBI" id="CHEBI:29108"/>
        <label>2</label>
    </ligand>
</feature>
<feature type="transmembrane region" description="Helical" evidence="14">
    <location>
        <begin position="27"/>
        <end position="49"/>
    </location>
</feature>
<sequence>MDRLSRSAFWCSGGEGRGGGGEGGSRLYAVCLFCCLCLSAAVVAAQTAGAPVARPPPPMYASNPTKGVIDSSLYYPADAQCLMAAIKKFATAVIVRDRTKAATLLRLVFHDCMTTGGGCEASILSDGEINNPVNADLKRVVPDINTIRDQAGRECGVLPTLADTIARAAAAAVTFTGLNDVVSSGFQLGRRDLAPNQPGNEPTTLPNENQSLDAILTLFATFGLTAKESTVWAIGGHSIGVADCAHFSSRLSNVSTFPGCLRPADPTLDPSLACRLARQCSIQDIRLPFDFVTPFSLDTSYFQLLLKKQGLLKSDQAFSAHPRTSAFIRQYATFPGLFSGDFLKAFVKVSLFNVNSPQTAPPTQYYYP</sequence>
<protein>
    <recommendedName>
        <fullName evidence="13">Peroxidase</fullName>
        <ecNumber evidence="13">1.11.1.7</ecNumber>
    </recommendedName>
</protein>
<dbReference type="PANTHER" id="PTHR31517:SF81">
    <property type="entry name" value="PEROXIDASE"/>
    <property type="match status" value="1"/>
</dbReference>
<feature type="domain" description="Plant heme peroxidase family profile" evidence="15">
    <location>
        <begin position="74"/>
        <end position="356"/>
    </location>
</feature>
<keyword evidence="14" id="KW-0812">Transmembrane</keyword>
<comment type="caution">
    <text evidence="16">The sequence shown here is derived from an EMBL/GenBank/DDBJ whole genome shotgun (WGS) entry which is preliminary data.</text>
</comment>
<dbReference type="InterPro" id="IPR010255">
    <property type="entry name" value="Haem_peroxidase_sf"/>
</dbReference>
<evidence type="ECO:0000256" key="5">
    <source>
        <dbReference type="ARBA" id="ARBA00023002"/>
    </source>
</evidence>
<evidence type="ECO:0000256" key="8">
    <source>
        <dbReference type="PIRSR" id="PIRSR600823-1"/>
    </source>
</evidence>
<accession>A0A388M0C9</accession>
<comment type="function">
    <text evidence="13">Removal of H(2)O(2), oxidation of toxic reductants, biosynthesis and degradation of lignin, suberization, auxin catabolism, response to environmental stresses such as wounding, pathogen attack and oxidative stress.</text>
</comment>
<evidence type="ECO:0000256" key="2">
    <source>
        <dbReference type="ARBA" id="ARBA00022559"/>
    </source>
</evidence>
<organism evidence="16 17">
    <name type="scientific">Chara braunii</name>
    <name type="common">Braun's stonewort</name>
    <dbReference type="NCBI Taxonomy" id="69332"/>
    <lineage>
        <taxon>Eukaryota</taxon>
        <taxon>Viridiplantae</taxon>
        <taxon>Streptophyta</taxon>
        <taxon>Charophyceae</taxon>
        <taxon>Charales</taxon>
        <taxon>Characeae</taxon>
        <taxon>Chara</taxon>
    </lineage>
</organism>
<dbReference type="Gene3D" id="1.10.420.10">
    <property type="entry name" value="Peroxidase, domain 2"/>
    <property type="match status" value="1"/>
</dbReference>
<evidence type="ECO:0000256" key="14">
    <source>
        <dbReference type="SAM" id="Phobius"/>
    </source>
</evidence>
<comment type="cofactor">
    <cofactor evidence="10 13">
        <name>Ca(2+)</name>
        <dbReference type="ChEBI" id="CHEBI:29108"/>
    </cofactor>
    <text evidence="10 13">Binds 2 calcium ions per subunit.</text>
</comment>
<dbReference type="PRINTS" id="PR00461">
    <property type="entry name" value="PLPEROXIDASE"/>
</dbReference>
<evidence type="ECO:0000256" key="7">
    <source>
        <dbReference type="ARBA" id="ARBA00023157"/>
    </source>
</evidence>
<dbReference type="PANTHER" id="PTHR31517">
    <property type="match status" value="1"/>
</dbReference>
<comment type="cofactor">
    <cofactor evidence="10 13">
        <name>heme b</name>
        <dbReference type="ChEBI" id="CHEBI:60344"/>
    </cofactor>
    <text evidence="10 13">Binds 1 heme b (iron(II)-protoporphyrin IX) group per subunit.</text>
</comment>
<keyword evidence="5 13" id="KW-0560">Oxidoreductase</keyword>
<dbReference type="PRINTS" id="PR00458">
    <property type="entry name" value="PEROXIDASE"/>
</dbReference>
<dbReference type="AlphaFoldDB" id="A0A388M0C9"/>
<keyword evidence="4 10" id="KW-0479">Metal-binding</keyword>
<name>A0A388M0C9_CHABU</name>
<dbReference type="EC" id="1.11.1.7" evidence="13"/>
<dbReference type="EMBL" id="BFEA01000642">
    <property type="protein sequence ID" value="GBG87965.1"/>
    <property type="molecule type" value="Genomic_DNA"/>
</dbReference>
<reference evidence="16 17" key="1">
    <citation type="journal article" date="2018" name="Cell">
        <title>The Chara Genome: Secondary Complexity and Implications for Plant Terrestrialization.</title>
        <authorList>
            <person name="Nishiyama T."/>
            <person name="Sakayama H."/>
            <person name="Vries J.D."/>
            <person name="Buschmann H."/>
            <person name="Saint-Marcoux D."/>
            <person name="Ullrich K.K."/>
            <person name="Haas F.B."/>
            <person name="Vanderstraeten L."/>
            <person name="Becker D."/>
            <person name="Lang D."/>
            <person name="Vosolsobe S."/>
            <person name="Rombauts S."/>
            <person name="Wilhelmsson P.K.I."/>
            <person name="Janitza P."/>
            <person name="Kern R."/>
            <person name="Heyl A."/>
            <person name="Rumpler F."/>
            <person name="Villalobos L.I.A.C."/>
            <person name="Clay J.M."/>
            <person name="Skokan R."/>
            <person name="Toyoda A."/>
            <person name="Suzuki Y."/>
            <person name="Kagoshima H."/>
            <person name="Schijlen E."/>
            <person name="Tajeshwar N."/>
            <person name="Catarino B."/>
            <person name="Hetherington A.J."/>
            <person name="Saltykova A."/>
            <person name="Bonnot C."/>
            <person name="Breuninger H."/>
            <person name="Symeonidi A."/>
            <person name="Radhakrishnan G.V."/>
            <person name="Van Nieuwerburgh F."/>
            <person name="Deforce D."/>
            <person name="Chang C."/>
            <person name="Karol K.G."/>
            <person name="Hedrich R."/>
            <person name="Ulvskov P."/>
            <person name="Glockner G."/>
            <person name="Delwiche C.F."/>
            <person name="Petrasek J."/>
            <person name="Van de Peer Y."/>
            <person name="Friml J."/>
            <person name="Beilby M."/>
            <person name="Dolan L."/>
            <person name="Kohara Y."/>
            <person name="Sugano S."/>
            <person name="Fujiyama A."/>
            <person name="Delaux P.-M."/>
            <person name="Quint M."/>
            <person name="TheiBen G."/>
            <person name="Hagemann M."/>
            <person name="Harholt J."/>
            <person name="Dunand C."/>
            <person name="Zachgo S."/>
            <person name="Langdale J."/>
            <person name="Maumus F."/>
            <person name="Straeten D.V.D."/>
            <person name="Gould S.B."/>
            <person name="Rensing S.A."/>
        </authorList>
    </citation>
    <scope>NUCLEOTIDE SEQUENCE [LARGE SCALE GENOMIC DNA]</scope>
    <source>
        <strain evidence="16 17">S276</strain>
    </source>
</reference>
<keyword evidence="14" id="KW-1133">Transmembrane helix</keyword>
<keyword evidence="2 13" id="KW-0575">Peroxidase</keyword>
<dbReference type="InterPro" id="IPR000823">
    <property type="entry name" value="Peroxidase_pln"/>
</dbReference>
<keyword evidence="7 12" id="KW-1015">Disulfide bond</keyword>
<feature type="active site" description="Proton acceptor" evidence="8">
    <location>
        <position position="110"/>
    </location>
</feature>
<evidence type="ECO:0000256" key="10">
    <source>
        <dbReference type="PIRSR" id="PIRSR600823-3"/>
    </source>
</evidence>
<dbReference type="PROSITE" id="PS50873">
    <property type="entry name" value="PEROXIDASE_4"/>
    <property type="match status" value="1"/>
</dbReference>
<dbReference type="GO" id="GO:0005576">
    <property type="term" value="C:extracellular region"/>
    <property type="evidence" value="ECO:0007669"/>
    <property type="project" value="UniProtKB-SubCell"/>
</dbReference>
<dbReference type="FunFam" id="1.10.420.10:FF:000001">
    <property type="entry name" value="Peroxidase"/>
    <property type="match status" value="1"/>
</dbReference>
<evidence type="ECO:0000256" key="11">
    <source>
        <dbReference type="PIRSR" id="PIRSR600823-4"/>
    </source>
</evidence>
<feature type="binding site" evidence="10">
    <location>
        <position position="111"/>
    </location>
    <ligand>
        <name>Ca(2+)</name>
        <dbReference type="ChEBI" id="CHEBI:29108"/>
        <label>1</label>
    </ligand>
</feature>
<dbReference type="OrthoDB" id="2113341at2759"/>
<dbReference type="Gramene" id="GBG87965">
    <property type="protein sequence ID" value="GBG87965"/>
    <property type="gene ID" value="CBR_g46332"/>
</dbReference>
<feature type="binding site" description="axial binding residue" evidence="10">
    <location>
        <position position="237"/>
    </location>
    <ligand>
        <name>heme b</name>
        <dbReference type="ChEBI" id="CHEBI:60344"/>
    </ligand>
    <ligandPart>
        <name>Fe</name>
        <dbReference type="ChEBI" id="CHEBI:18248"/>
    </ligandPart>
</feature>
<comment type="subcellular location">
    <subcellularLocation>
        <location evidence="13">Secreted</location>
    </subcellularLocation>
</comment>
<dbReference type="GO" id="GO:0020037">
    <property type="term" value="F:heme binding"/>
    <property type="evidence" value="ECO:0007669"/>
    <property type="project" value="UniProtKB-UniRule"/>
</dbReference>
<feature type="binding site" evidence="10">
    <location>
        <position position="128"/>
    </location>
    <ligand>
        <name>Ca(2+)</name>
        <dbReference type="ChEBI" id="CHEBI:29108"/>
        <label>1</label>
    </ligand>
</feature>
<keyword evidence="13" id="KW-0376">Hydrogen peroxide</keyword>
<proteinExistence type="inferred from homology"/>
<gene>
    <name evidence="16" type="primary">Prx07</name>
    <name evidence="16" type="ORF">CBR_g46332</name>
</gene>
<evidence type="ECO:0000256" key="4">
    <source>
        <dbReference type="ARBA" id="ARBA00022723"/>
    </source>
</evidence>
<keyword evidence="17" id="KW-1185">Reference proteome</keyword>
<feature type="binding site" evidence="10">
    <location>
        <position position="122"/>
    </location>
    <ligand>
        <name>Ca(2+)</name>
        <dbReference type="ChEBI" id="CHEBI:29108"/>
        <label>1</label>
    </ligand>
</feature>
<keyword evidence="14" id="KW-0472">Membrane</keyword>
<dbReference type="PROSITE" id="PS00436">
    <property type="entry name" value="PEROXIDASE_2"/>
    <property type="match status" value="1"/>
</dbReference>
<evidence type="ECO:0000259" key="15">
    <source>
        <dbReference type="PROSITE" id="PS50873"/>
    </source>
</evidence>
<feature type="binding site" evidence="10">
    <location>
        <position position="290"/>
    </location>
    <ligand>
        <name>Ca(2+)</name>
        <dbReference type="ChEBI" id="CHEBI:29108"/>
        <label>2</label>
    </ligand>
</feature>
<evidence type="ECO:0000256" key="1">
    <source>
        <dbReference type="ARBA" id="ARBA00000189"/>
    </source>
</evidence>
<dbReference type="OMA" id="TAWRCCL"/>
<dbReference type="GO" id="GO:0042744">
    <property type="term" value="P:hydrogen peroxide catabolic process"/>
    <property type="evidence" value="ECO:0007669"/>
    <property type="project" value="UniProtKB-KW"/>
</dbReference>
<feature type="disulfide bond" evidence="12">
    <location>
        <begin position="244"/>
        <end position="280"/>
    </location>
</feature>
<comment type="catalytic activity">
    <reaction evidence="1 13">
        <text>2 a phenolic donor + H2O2 = 2 a phenolic radical donor + 2 H2O</text>
        <dbReference type="Rhea" id="RHEA:56136"/>
        <dbReference type="ChEBI" id="CHEBI:15377"/>
        <dbReference type="ChEBI" id="CHEBI:16240"/>
        <dbReference type="ChEBI" id="CHEBI:139520"/>
        <dbReference type="ChEBI" id="CHEBI:139521"/>
        <dbReference type="EC" id="1.11.1.7"/>
    </reaction>
</comment>
<evidence type="ECO:0000256" key="9">
    <source>
        <dbReference type="PIRSR" id="PIRSR600823-2"/>
    </source>
</evidence>
<keyword evidence="3 13" id="KW-0349">Heme</keyword>
<evidence type="ECO:0000256" key="6">
    <source>
        <dbReference type="ARBA" id="ARBA00023004"/>
    </source>
</evidence>
<evidence type="ECO:0000256" key="12">
    <source>
        <dbReference type="PIRSR" id="PIRSR600823-5"/>
    </source>
</evidence>
<evidence type="ECO:0000256" key="13">
    <source>
        <dbReference type="RuleBase" id="RU362060"/>
    </source>
</evidence>
<keyword evidence="6 10" id="KW-0408">Iron</keyword>
<dbReference type="GO" id="GO:0046872">
    <property type="term" value="F:metal ion binding"/>
    <property type="evidence" value="ECO:0007669"/>
    <property type="project" value="UniProtKB-UniRule"/>
</dbReference>
<feature type="binding site" evidence="10">
    <location>
        <position position="118"/>
    </location>
    <ligand>
        <name>Ca(2+)</name>
        <dbReference type="ChEBI" id="CHEBI:29108"/>
        <label>1</label>
    </ligand>
</feature>
<dbReference type="Proteomes" id="UP000265515">
    <property type="component" value="Unassembled WGS sequence"/>
</dbReference>
<evidence type="ECO:0000313" key="17">
    <source>
        <dbReference type="Proteomes" id="UP000265515"/>
    </source>
</evidence>
<dbReference type="GO" id="GO:0140825">
    <property type="term" value="F:lactoperoxidase activity"/>
    <property type="evidence" value="ECO:0007669"/>
    <property type="project" value="UniProtKB-EC"/>
</dbReference>
<dbReference type="Gene3D" id="1.10.520.10">
    <property type="match status" value="1"/>
</dbReference>
<comment type="similarity">
    <text evidence="13">Belongs to the peroxidase family. Classical plant (class III) peroxidase subfamily.</text>
</comment>